<protein>
    <submittedName>
        <fullName evidence="2">Beta-lactamase family protein</fullName>
    </submittedName>
</protein>
<gene>
    <name evidence="2" type="ORF">ESY86_11625</name>
</gene>
<dbReference type="PANTHER" id="PTHR43283:SF3">
    <property type="entry name" value="BETA-LACTAMASE FAMILY PROTEIN (AFU_ORTHOLOGUE AFUA_5G07500)"/>
    <property type="match status" value="1"/>
</dbReference>
<name>A0A5C6ZH57_9FLAO</name>
<dbReference type="Gene3D" id="3.40.710.10">
    <property type="entry name" value="DD-peptidase/beta-lactamase superfamily"/>
    <property type="match status" value="1"/>
</dbReference>
<dbReference type="AlphaFoldDB" id="A0A5C6ZH57"/>
<dbReference type="OrthoDB" id="9797709at2"/>
<evidence type="ECO:0000259" key="1">
    <source>
        <dbReference type="Pfam" id="PF00144"/>
    </source>
</evidence>
<reference evidence="2 3" key="1">
    <citation type="submission" date="2019-08" db="EMBL/GenBank/DDBJ databases">
        <title>Genomes of Subsaximicrobium wynnwilliamsii strains.</title>
        <authorList>
            <person name="Bowman J.P."/>
        </authorList>
    </citation>
    <scope>NUCLEOTIDE SEQUENCE [LARGE SCALE GENOMIC DNA]</scope>
    <source>
        <strain evidence="2 3">2-80-2</strain>
    </source>
</reference>
<dbReference type="InterPro" id="IPR050789">
    <property type="entry name" value="Diverse_Enzym_Activities"/>
</dbReference>
<dbReference type="InterPro" id="IPR012338">
    <property type="entry name" value="Beta-lactam/transpept-like"/>
</dbReference>
<comment type="caution">
    <text evidence="2">The sequence shown here is derived from an EMBL/GenBank/DDBJ whole genome shotgun (WGS) entry which is preliminary data.</text>
</comment>
<dbReference type="InterPro" id="IPR001466">
    <property type="entry name" value="Beta-lactam-related"/>
</dbReference>
<dbReference type="Pfam" id="PF00144">
    <property type="entry name" value="Beta-lactamase"/>
    <property type="match status" value="1"/>
</dbReference>
<dbReference type="EMBL" id="VORO01000012">
    <property type="protein sequence ID" value="TXD88615.1"/>
    <property type="molecule type" value="Genomic_DNA"/>
</dbReference>
<evidence type="ECO:0000313" key="3">
    <source>
        <dbReference type="Proteomes" id="UP000321578"/>
    </source>
</evidence>
<organism evidence="2 3">
    <name type="scientific">Subsaximicrobium wynnwilliamsii</name>
    <dbReference type="NCBI Taxonomy" id="291179"/>
    <lineage>
        <taxon>Bacteria</taxon>
        <taxon>Pseudomonadati</taxon>
        <taxon>Bacteroidota</taxon>
        <taxon>Flavobacteriia</taxon>
        <taxon>Flavobacteriales</taxon>
        <taxon>Flavobacteriaceae</taxon>
        <taxon>Subsaximicrobium</taxon>
    </lineage>
</organism>
<dbReference type="PANTHER" id="PTHR43283">
    <property type="entry name" value="BETA-LACTAMASE-RELATED"/>
    <property type="match status" value="1"/>
</dbReference>
<feature type="domain" description="Beta-lactamase-related" evidence="1">
    <location>
        <begin position="73"/>
        <end position="390"/>
    </location>
</feature>
<proteinExistence type="predicted"/>
<dbReference type="SUPFAM" id="SSF56601">
    <property type="entry name" value="beta-lactamase/transpeptidase-like"/>
    <property type="match status" value="1"/>
</dbReference>
<dbReference type="Proteomes" id="UP000321578">
    <property type="component" value="Unassembled WGS sequence"/>
</dbReference>
<keyword evidence="3" id="KW-1185">Reference proteome</keyword>
<sequence>MVIFDGTSSVGKHSINQNLHSIMKQLLVALITISILTGCKTRKQESNVVIDALPLKTYFQKSTLPAAVMGYSTKEGKMEWYAYGPSVWDGKDSITENNIFRIYSMTKAIASVAALQLVEQNLIGLDDPLAELMPEMTSIPILTKNGALIKSNTPITLRHLLTHTSGFGYEFMDERLQAFDKSEWEYEDMPRLFEAEELWLYGTSLDWVGKIIEKISGESLETYLRKNVTGPLEMNSTWFNVPENLKENIVSWGKRDSIGFQEYPRIPSTSVTDYSAGGGLFGSPKDYLTFLVCMMNDGKYDGGQILKPETVELMSSNHLPNDLSINSEGDTHGLAWAIEDSEDEILRSKGSGYWGGLANSYYSLDAEKNIALVYFTNFFPYGDKETYNFYKLFEQNVYLRNENR</sequence>
<evidence type="ECO:0000313" key="2">
    <source>
        <dbReference type="EMBL" id="TXD88615.1"/>
    </source>
</evidence>
<accession>A0A5C6ZH57</accession>